<keyword evidence="9" id="KW-1185">Reference proteome</keyword>
<evidence type="ECO:0000256" key="3">
    <source>
        <dbReference type="ARBA" id="ARBA00022729"/>
    </source>
</evidence>
<feature type="domain" description="GP-PDE" evidence="7">
    <location>
        <begin position="6"/>
        <end position="317"/>
    </location>
</feature>
<dbReference type="PANTHER" id="PTHR43620:SF7">
    <property type="entry name" value="GLYCEROPHOSPHODIESTER PHOSPHODIESTERASE GDPD5-RELATED"/>
    <property type="match status" value="1"/>
</dbReference>
<dbReference type="GO" id="GO:0006629">
    <property type="term" value="P:lipid metabolic process"/>
    <property type="evidence" value="ECO:0007669"/>
    <property type="project" value="InterPro"/>
</dbReference>
<dbReference type="EMBL" id="CP036422">
    <property type="protein sequence ID" value="QFU77477.1"/>
    <property type="molecule type" value="Genomic_DNA"/>
</dbReference>
<comment type="similarity">
    <text evidence="1">Belongs to the glycerophosphoryl diester phosphodiesterase family.</text>
</comment>
<dbReference type="Proteomes" id="UP000326287">
    <property type="component" value="Chromosome"/>
</dbReference>
<keyword evidence="4" id="KW-0319">Glycerol metabolism</keyword>
<name>A0A5P9NNW6_9GAMM</name>
<dbReference type="FunFam" id="3.20.20.190:FF:000009">
    <property type="entry name" value="Glycerophosphodiester phosphodiesterase, periplasmic"/>
    <property type="match status" value="1"/>
</dbReference>
<dbReference type="PROSITE" id="PS51704">
    <property type="entry name" value="GP_PDE"/>
    <property type="match status" value="1"/>
</dbReference>
<evidence type="ECO:0000259" key="7">
    <source>
        <dbReference type="PROSITE" id="PS51704"/>
    </source>
</evidence>
<gene>
    <name evidence="8" type="ORF">EY643_18370</name>
</gene>
<evidence type="ECO:0000256" key="2">
    <source>
        <dbReference type="ARBA" id="ARBA00012247"/>
    </source>
</evidence>
<keyword evidence="3" id="KW-0732">Signal</keyword>
<evidence type="ECO:0000256" key="4">
    <source>
        <dbReference type="ARBA" id="ARBA00022798"/>
    </source>
</evidence>
<sequence length="325" mass="35692">MASADPLVIAHRGASGYVPEHTLESKAMAHTMGADYIEQDVVLTADGIPIVLHDIHLEPTTDVEQRFPERARNDGRYYALDFTLAEIRSLRAHERTRASENGSRVAVYPGRFPAFSGHFSVPTLREEIELIAGLNQSTGRTAGLYIELKAPQWHLAQGYDSAKAVFEILTDTGYATRSDDVFLQCFDAPTLRRLRHEFKTVLPLIQLIGDNSWGEDGDNDYDAMRTAEGLAQIATYADGIGPWIPQVITLQADASQAQSTGLTEAAHAVGLVVHPYTIRADELPAGTSAEQLHIALFETAKIDGVFTDFPNITRAFVDDRTGARE</sequence>
<evidence type="ECO:0000256" key="1">
    <source>
        <dbReference type="ARBA" id="ARBA00007277"/>
    </source>
</evidence>
<dbReference type="KEGG" id="halc:EY643_18370"/>
<keyword evidence="5 8" id="KW-0378">Hydrolase</keyword>
<dbReference type="SUPFAM" id="SSF51695">
    <property type="entry name" value="PLC-like phosphodiesterases"/>
    <property type="match status" value="1"/>
</dbReference>
<dbReference type="InterPro" id="IPR017946">
    <property type="entry name" value="PLC-like_Pdiesterase_TIM-brl"/>
</dbReference>
<dbReference type="InterPro" id="IPR030395">
    <property type="entry name" value="GP_PDE_dom"/>
</dbReference>
<proteinExistence type="inferred from homology"/>
<dbReference type="Pfam" id="PF03009">
    <property type="entry name" value="GDPD"/>
    <property type="match status" value="1"/>
</dbReference>
<dbReference type="NCBIfam" id="NF008354">
    <property type="entry name" value="PRK11143.1"/>
    <property type="match status" value="1"/>
</dbReference>
<evidence type="ECO:0000256" key="5">
    <source>
        <dbReference type="ARBA" id="ARBA00022801"/>
    </source>
</evidence>
<accession>A0A5P9NNW6</accession>
<dbReference type="EC" id="3.1.4.46" evidence="2"/>
<dbReference type="PANTHER" id="PTHR43620">
    <property type="entry name" value="GLYCEROPHOSPHORYL DIESTER PHOSPHODIESTERASE"/>
    <property type="match status" value="1"/>
</dbReference>
<comment type="catalytic activity">
    <reaction evidence="6">
        <text>a sn-glycero-3-phosphodiester + H2O = an alcohol + sn-glycerol 3-phosphate + H(+)</text>
        <dbReference type="Rhea" id="RHEA:12969"/>
        <dbReference type="ChEBI" id="CHEBI:15377"/>
        <dbReference type="ChEBI" id="CHEBI:15378"/>
        <dbReference type="ChEBI" id="CHEBI:30879"/>
        <dbReference type="ChEBI" id="CHEBI:57597"/>
        <dbReference type="ChEBI" id="CHEBI:83408"/>
        <dbReference type="EC" id="3.1.4.46"/>
    </reaction>
</comment>
<dbReference type="AlphaFoldDB" id="A0A5P9NNW6"/>
<dbReference type="GO" id="GO:0006071">
    <property type="term" value="P:glycerol metabolic process"/>
    <property type="evidence" value="ECO:0007669"/>
    <property type="project" value="UniProtKB-KW"/>
</dbReference>
<dbReference type="GO" id="GO:0008889">
    <property type="term" value="F:glycerophosphodiester phosphodiesterase activity"/>
    <property type="evidence" value="ECO:0007669"/>
    <property type="project" value="UniProtKB-EC"/>
</dbReference>
<dbReference type="Gene3D" id="3.20.20.190">
    <property type="entry name" value="Phosphatidylinositol (PI) phosphodiesterase"/>
    <property type="match status" value="1"/>
</dbReference>
<reference evidence="8 9" key="1">
    <citation type="submission" date="2019-02" db="EMBL/GenBank/DDBJ databases">
        <authorList>
            <person name="Li S.-H."/>
        </authorList>
    </citation>
    <scope>NUCLEOTIDE SEQUENCE [LARGE SCALE GENOMIC DNA]</scope>
    <source>
        <strain evidence="8 9">IMCC14385</strain>
    </source>
</reference>
<evidence type="ECO:0000256" key="6">
    <source>
        <dbReference type="ARBA" id="ARBA00047512"/>
    </source>
</evidence>
<dbReference type="OrthoDB" id="9795622at2"/>
<dbReference type="GO" id="GO:0042597">
    <property type="term" value="C:periplasmic space"/>
    <property type="evidence" value="ECO:0007669"/>
    <property type="project" value="TreeGrafter"/>
</dbReference>
<evidence type="ECO:0000313" key="9">
    <source>
        <dbReference type="Proteomes" id="UP000326287"/>
    </source>
</evidence>
<evidence type="ECO:0000313" key="8">
    <source>
        <dbReference type="EMBL" id="QFU77477.1"/>
    </source>
</evidence>
<protein>
    <recommendedName>
        <fullName evidence="2">glycerophosphodiester phosphodiesterase</fullName>
        <ecNumber evidence="2">3.1.4.46</ecNumber>
    </recommendedName>
</protein>
<dbReference type="RefSeq" id="WP_153240623.1">
    <property type="nucleotide sequence ID" value="NZ_CP036422.1"/>
</dbReference>
<organism evidence="8 9">
    <name type="scientific">Halioglobus maricola</name>
    <dbReference type="NCBI Taxonomy" id="2601894"/>
    <lineage>
        <taxon>Bacteria</taxon>
        <taxon>Pseudomonadati</taxon>
        <taxon>Pseudomonadota</taxon>
        <taxon>Gammaproteobacteria</taxon>
        <taxon>Cellvibrionales</taxon>
        <taxon>Halieaceae</taxon>
        <taxon>Halioglobus</taxon>
    </lineage>
</organism>